<dbReference type="PROSITE" id="PS50112">
    <property type="entry name" value="PAS"/>
    <property type="match status" value="1"/>
</dbReference>
<dbReference type="Gene3D" id="1.10.287.130">
    <property type="match status" value="1"/>
</dbReference>
<evidence type="ECO:0000256" key="3">
    <source>
        <dbReference type="ARBA" id="ARBA00022553"/>
    </source>
</evidence>
<keyword evidence="5" id="KW-0418">Kinase</keyword>
<evidence type="ECO:0000256" key="1">
    <source>
        <dbReference type="ARBA" id="ARBA00000085"/>
    </source>
</evidence>
<evidence type="ECO:0000259" key="8">
    <source>
        <dbReference type="PROSITE" id="PS50112"/>
    </source>
</evidence>
<dbReference type="InterPro" id="IPR004358">
    <property type="entry name" value="Sig_transdc_His_kin-like_C"/>
</dbReference>
<sequence>MALRPPRFRPIRRDRAGLALAALAVGLLWLAIGLTIRRQFDTAADLALRETANLARILEAQVAGRIDAIDATLRFSQVLFARDPAAFSLGDWSVIGGDPETVSAVLVSPQGFALATRDGPLAEPLDLRDRPHIQAHLRDPAADRLEIGWPVRGPLSGRPIIAFSRSLRTAAGEPGGIMLLALDATLFSRLHQALDLRDGRILLVGLDGVIRARSPDGPVAPGDRLPEAAMTPFRAGLVERTDVRSSALDGTPGFATWRRVAGYPLLVTVRLAADRVLAESRRYRLQWLGLGALFTLLTAGLCGAVARMRRMERASRAALEGTFAHVGHGIMMVDAAGRVVLANARVSDMLGLPPGLMVPGRPLEEIIRWQEAAGEYGSRAPPEHLASQDPSHGAAPYIWERTRPDGTVLEIRVDHLPDGGFVRSWTDVTEARRTAAAIAAARDAAVAARAALSAAFEQAPLGIILLGADHRVEIMNSLAVALLDLPPALAVPGTPGAEILRLQLARGDLAAQPELELDARHAIADGDVPDRAYVRPSRDGRLLEIRGRHLADGRVIRTYADISERQAALRQQQAAQAAAASALRSRSEFLATVSHELRTPLHAVIGFAEVLLQQQPGPAQAASLREIESAGRQLLALVDDILEVARLEQGRLTLRETAFDPAATLRELAGPAAARAAARGLRFTLELDPALPAEAFGDAGRLRQVLVKLLDNAVKFTAAGGIGLSATVLAETASGWRLDIAVADTGIGIPAEARERLFDPFVQADASSARRYNGAGLGLAVARMVVEAMGGTIAVESAPGRGSTFRIAVPLARMALAPA</sequence>
<dbReference type="SMART" id="SM00388">
    <property type="entry name" value="HisKA"/>
    <property type="match status" value="1"/>
</dbReference>
<evidence type="ECO:0000256" key="4">
    <source>
        <dbReference type="ARBA" id="ARBA00022679"/>
    </source>
</evidence>
<dbReference type="InterPro" id="IPR003661">
    <property type="entry name" value="HisK_dim/P_dom"/>
</dbReference>
<dbReference type="InterPro" id="IPR005467">
    <property type="entry name" value="His_kinase_dom"/>
</dbReference>
<dbReference type="InterPro" id="IPR035965">
    <property type="entry name" value="PAS-like_dom_sf"/>
</dbReference>
<comment type="catalytic activity">
    <reaction evidence="1">
        <text>ATP + protein L-histidine = ADP + protein N-phospho-L-histidine.</text>
        <dbReference type="EC" id="2.7.13.3"/>
    </reaction>
</comment>
<dbReference type="PANTHER" id="PTHR43047">
    <property type="entry name" value="TWO-COMPONENT HISTIDINE PROTEIN KINASE"/>
    <property type="match status" value="1"/>
</dbReference>
<dbReference type="EMBL" id="JAUFPN010000108">
    <property type="protein sequence ID" value="MDN3564697.1"/>
    <property type="molecule type" value="Genomic_DNA"/>
</dbReference>
<dbReference type="EC" id="2.7.13.3" evidence="2"/>
<dbReference type="Proteomes" id="UP001529369">
    <property type="component" value="Unassembled WGS sequence"/>
</dbReference>
<feature type="transmembrane region" description="Helical" evidence="6">
    <location>
        <begin position="285"/>
        <end position="306"/>
    </location>
</feature>
<dbReference type="InterPro" id="IPR003594">
    <property type="entry name" value="HATPase_dom"/>
</dbReference>
<organism evidence="9 10">
    <name type="scientific">Paeniroseomonas aquatica</name>
    <dbReference type="NCBI Taxonomy" id="373043"/>
    <lineage>
        <taxon>Bacteria</taxon>
        <taxon>Pseudomonadati</taxon>
        <taxon>Pseudomonadota</taxon>
        <taxon>Alphaproteobacteria</taxon>
        <taxon>Acetobacterales</taxon>
        <taxon>Acetobacteraceae</taxon>
        <taxon>Paeniroseomonas</taxon>
    </lineage>
</organism>
<keyword evidence="3" id="KW-0597">Phosphoprotein</keyword>
<feature type="domain" description="Histidine kinase" evidence="7">
    <location>
        <begin position="592"/>
        <end position="813"/>
    </location>
</feature>
<comment type="caution">
    <text evidence="9">The sequence shown here is derived from an EMBL/GenBank/DDBJ whole genome shotgun (WGS) entry which is preliminary data.</text>
</comment>
<name>A0ABT8A4J1_9PROT</name>
<dbReference type="SUPFAM" id="SSF55874">
    <property type="entry name" value="ATPase domain of HSP90 chaperone/DNA topoisomerase II/histidine kinase"/>
    <property type="match status" value="1"/>
</dbReference>
<dbReference type="CDD" id="cd12915">
    <property type="entry name" value="PDC2_DGC_like"/>
    <property type="match status" value="1"/>
</dbReference>
<dbReference type="Gene3D" id="3.30.565.10">
    <property type="entry name" value="Histidine kinase-like ATPase, C-terminal domain"/>
    <property type="match status" value="1"/>
</dbReference>
<dbReference type="CDD" id="cd00130">
    <property type="entry name" value="PAS"/>
    <property type="match status" value="1"/>
</dbReference>
<keyword evidence="6" id="KW-1133">Transmembrane helix</keyword>
<dbReference type="CDD" id="cd12914">
    <property type="entry name" value="PDC1_DGC_like"/>
    <property type="match status" value="1"/>
</dbReference>
<dbReference type="PANTHER" id="PTHR43047:SF64">
    <property type="entry name" value="HISTIDINE KINASE CONTAINING CHEY-HOMOLOGOUS RECEIVER DOMAIN AND PAS DOMAIN-RELATED"/>
    <property type="match status" value="1"/>
</dbReference>
<dbReference type="SUPFAM" id="SSF47384">
    <property type="entry name" value="Homodimeric domain of signal transducing histidine kinase"/>
    <property type="match status" value="1"/>
</dbReference>
<dbReference type="Pfam" id="PF00512">
    <property type="entry name" value="HisKA"/>
    <property type="match status" value="1"/>
</dbReference>
<dbReference type="InterPro" id="IPR036890">
    <property type="entry name" value="HATPase_C_sf"/>
</dbReference>
<keyword evidence="4" id="KW-0808">Transferase</keyword>
<dbReference type="CDD" id="cd16922">
    <property type="entry name" value="HATPase_EvgS-ArcB-TorS-like"/>
    <property type="match status" value="1"/>
</dbReference>
<dbReference type="InterPro" id="IPR036097">
    <property type="entry name" value="HisK_dim/P_sf"/>
</dbReference>
<reference evidence="10" key="1">
    <citation type="journal article" date="2019" name="Int. J. Syst. Evol. Microbiol.">
        <title>The Global Catalogue of Microorganisms (GCM) 10K type strain sequencing project: providing services to taxonomists for standard genome sequencing and annotation.</title>
        <authorList>
            <consortium name="The Broad Institute Genomics Platform"/>
            <consortium name="The Broad Institute Genome Sequencing Center for Infectious Disease"/>
            <person name="Wu L."/>
            <person name="Ma J."/>
        </authorList>
    </citation>
    <scope>NUCLEOTIDE SEQUENCE [LARGE SCALE GENOMIC DNA]</scope>
    <source>
        <strain evidence="10">CECT 7131</strain>
    </source>
</reference>
<dbReference type="SUPFAM" id="SSF55785">
    <property type="entry name" value="PYP-like sensor domain (PAS domain)"/>
    <property type="match status" value="2"/>
</dbReference>
<keyword evidence="6" id="KW-0812">Transmembrane</keyword>
<evidence type="ECO:0000313" key="9">
    <source>
        <dbReference type="EMBL" id="MDN3564697.1"/>
    </source>
</evidence>
<dbReference type="Pfam" id="PF12860">
    <property type="entry name" value="PAS_7"/>
    <property type="match status" value="2"/>
</dbReference>
<evidence type="ECO:0000313" key="10">
    <source>
        <dbReference type="Proteomes" id="UP001529369"/>
    </source>
</evidence>
<evidence type="ECO:0000256" key="6">
    <source>
        <dbReference type="SAM" id="Phobius"/>
    </source>
</evidence>
<dbReference type="RefSeq" id="WP_290316501.1">
    <property type="nucleotide sequence ID" value="NZ_JAUFPN010000108.1"/>
</dbReference>
<dbReference type="PROSITE" id="PS50109">
    <property type="entry name" value="HIS_KIN"/>
    <property type="match status" value="1"/>
</dbReference>
<feature type="domain" description="PAS" evidence="8">
    <location>
        <begin position="315"/>
        <end position="354"/>
    </location>
</feature>
<evidence type="ECO:0000256" key="2">
    <source>
        <dbReference type="ARBA" id="ARBA00012438"/>
    </source>
</evidence>
<keyword evidence="6" id="KW-0472">Membrane</keyword>
<dbReference type="Pfam" id="PF02518">
    <property type="entry name" value="HATPase_c"/>
    <property type="match status" value="1"/>
</dbReference>
<protein>
    <recommendedName>
        <fullName evidence="2">histidine kinase</fullName>
        <ecNumber evidence="2">2.7.13.3</ecNumber>
    </recommendedName>
</protein>
<dbReference type="CDD" id="cd00082">
    <property type="entry name" value="HisKA"/>
    <property type="match status" value="1"/>
</dbReference>
<dbReference type="Gene3D" id="3.30.450.20">
    <property type="entry name" value="PAS domain"/>
    <property type="match status" value="4"/>
</dbReference>
<keyword evidence="10" id="KW-1185">Reference proteome</keyword>
<evidence type="ECO:0000256" key="5">
    <source>
        <dbReference type="ARBA" id="ARBA00022777"/>
    </source>
</evidence>
<dbReference type="InterPro" id="IPR000014">
    <property type="entry name" value="PAS"/>
</dbReference>
<dbReference type="SMART" id="SM00091">
    <property type="entry name" value="PAS"/>
    <property type="match status" value="2"/>
</dbReference>
<dbReference type="PRINTS" id="PR00344">
    <property type="entry name" value="BCTRLSENSOR"/>
</dbReference>
<gene>
    <name evidence="9" type="ORF">QWZ14_10000</name>
</gene>
<dbReference type="SMART" id="SM00387">
    <property type="entry name" value="HATPase_c"/>
    <property type="match status" value="1"/>
</dbReference>
<proteinExistence type="predicted"/>
<evidence type="ECO:0000259" key="7">
    <source>
        <dbReference type="PROSITE" id="PS50109"/>
    </source>
</evidence>
<accession>A0ABT8A4J1</accession>